<protein>
    <submittedName>
        <fullName evidence="2">Uncharacterized protein</fullName>
    </submittedName>
</protein>
<proteinExistence type="predicted"/>
<dbReference type="Proteomes" id="UP000325313">
    <property type="component" value="Unassembled WGS sequence"/>
</dbReference>
<dbReference type="EMBL" id="VDEP01000236">
    <property type="protein sequence ID" value="KAA1122551.1"/>
    <property type="molecule type" value="Genomic_DNA"/>
</dbReference>
<sequence length="181" mass="20059">MTSSTTSGEPRPIKAPRETPPPDSKSHSRIKALSPASQPHRSRLRQDQLDSALHLELHLGRSSTWADTIFFGGSHGWPLRRVGPAADGPQFCVDSTPASMWAPDGHKVRSTWSLESPITSALRRSAKDKLEDPHQRILDEAEVNVHRRGIDVSNKPTGSTSARMWDCGTNIEKKVGSWNRR</sequence>
<name>A0A5B0R9R3_PUCGR</name>
<gene>
    <name evidence="2" type="ORF">PGTUg99_037782</name>
</gene>
<evidence type="ECO:0000313" key="3">
    <source>
        <dbReference type="Proteomes" id="UP000325313"/>
    </source>
</evidence>
<evidence type="ECO:0000256" key="1">
    <source>
        <dbReference type="SAM" id="MobiDB-lite"/>
    </source>
</evidence>
<dbReference type="AlphaFoldDB" id="A0A5B0R9R3"/>
<accession>A0A5B0R9R3</accession>
<feature type="region of interest" description="Disordered" evidence="1">
    <location>
        <begin position="1"/>
        <end position="45"/>
    </location>
</feature>
<comment type="caution">
    <text evidence="2">The sequence shown here is derived from an EMBL/GenBank/DDBJ whole genome shotgun (WGS) entry which is preliminary data.</text>
</comment>
<evidence type="ECO:0000313" key="2">
    <source>
        <dbReference type="EMBL" id="KAA1122551.1"/>
    </source>
</evidence>
<reference evidence="2 3" key="1">
    <citation type="submission" date="2019-05" db="EMBL/GenBank/DDBJ databases">
        <title>Emergence of the Ug99 lineage of the wheat stem rust pathogen through somatic hybridization.</title>
        <authorList>
            <person name="Li F."/>
            <person name="Upadhyaya N.M."/>
            <person name="Sperschneider J."/>
            <person name="Matny O."/>
            <person name="Nguyen-Phuc H."/>
            <person name="Mago R."/>
            <person name="Raley C."/>
            <person name="Miller M.E."/>
            <person name="Silverstein K.A.T."/>
            <person name="Henningsen E."/>
            <person name="Hirsch C.D."/>
            <person name="Visser B."/>
            <person name="Pretorius Z.A."/>
            <person name="Steffenson B.J."/>
            <person name="Schwessinger B."/>
            <person name="Dodds P.N."/>
            <person name="Figueroa M."/>
        </authorList>
    </citation>
    <scope>NUCLEOTIDE SEQUENCE [LARGE SCALE GENOMIC DNA]</scope>
    <source>
        <strain evidence="2 3">Ug99</strain>
    </source>
</reference>
<organism evidence="2 3">
    <name type="scientific">Puccinia graminis f. sp. tritici</name>
    <dbReference type="NCBI Taxonomy" id="56615"/>
    <lineage>
        <taxon>Eukaryota</taxon>
        <taxon>Fungi</taxon>
        <taxon>Dikarya</taxon>
        <taxon>Basidiomycota</taxon>
        <taxon>Pucciniomycotina</taxon>
        <taxon>Pucciniomycetes</taxon>
        <taxon>Pucciniales</taxon>
        <taxon>Pucciniaceae</taxon>
        <taxon>Puccinia</taxon>
    </lineage>
</organism>